<name>A0A840TMY4_9BACT</name>
<feature type="compositionally biased region" description="Polar residues" evidence="1">
    <location>
        <begin position="9"/>
        <end position="24"/>
    </location>
</feature>
<dbReference type="Proteomes" id="UP000557307">
    <property type="component" value="Unassembled WGS sequence"/>
</dbReference>
<gene>
    <name evidence="2" type="ORF">HNQ92_001028</name>
</gene>
<organism evidence="2 3">
    <name type="scientific">Rhabdobacter roseus</name>
    <dbReference type="NCBI Taxonomy" id="1655419"/>
    <lineage>
        <taxon>Bacteria</taxon>
        <taxon>Pseudomonadati</taxon>
        <taxon>Bacteroidota</taxon>
        <taxon>Cytophagia</taxon>
        <taxon>Cytophagales</taxon>
        <taxon>Cytophagaceae</taxon>
        <taxon>Rhabdobacter</taxon>
    </lineage>
</organism>
<protein>
    <submittedName>
        <fullName evidence="2">Uncharacterized protein</fullName>
    </submittedName>
</protein>
<evidence type="ECO:0000256" key="1">
    <source>
        <dbReference type="SAM" id="MobiDB-lite"/>
    </source>
</evidence>
<evidence type="ECO:0000313" key="3">
    <source>
        <dbReference type="Proteomes" id="UP000557307"/>
    </source>
</evidence>
<dbReference type="AlphaFoldDB" id="A0A840TMY4"/>
<feature type="region of interest" description="Disordered" evidence="1">
    <location>
        <begin position="1"/>
        <end position="41"/>
    </location>
</feature>
<reference evidence="2 3" key="1">
    <citation type="submission" date="2020-08" db="EMBL/GenBank/DDBJ databases">
        <title>Genomic Encyclopedia of Type Strains, Phase IV (KMG-IV): sequencing the most valuable type-strain genomes for metagenomic binning, comparative biology and taxonomic classification.</title>
        <authorList>
            <person name="Goeker M."/>
        </authorList>
    </citation>
    <scope>NUCLEOTIDE SEQUENCE [LARGE SCALE GENOMIC DNA]</scope>
    <source>
        <strain evidence="2 3">DSM 105074</strain>
    </source>
</reference>
<sequence length="41" mass="4422">MLTGLSKPLGQTSENQGSLSQNDLTRPRKRKAKITAPDGEP</sequence>
<dbReference type="EMBL" id="JACHGF010000002">
    <property type="protein sequence ID" value="MBB5282902.1"/>
    <property type="molecule type" value="Genomic_DNA"/>
</dbReference>
<comment type="caution">
    <text evidence="2">The sequence shown here is derived from an EMBL/GenBank/DDBJ whole genome shotgun (WGS) entry which is preliminary data.</text>
</comment>
<keyword evidence="3" id="KW-1185">Reference proteome</keyword>
<proteinExistence type="predicted"/>
<accession>A0A840TMY4</accession>
<evidence type="ECO:0000313" key="2">
    <source>
        <dbReference type="EMBL" id="MBB5282902.1"/>
    </source>
</evidence>